<dbReference type="EnsemblPlants" id="Pp3c12_1700V3.2">
    <property type="protein sequence ID" value="Pp3c12_1700V3.2"/>
    <property type="gene ID" value="Pp3c12_1700"/>
</dbReference>
<dbReference type="GeneID" id="112289862"/>
<dbReference type="InterPro" id="IPR032675">
    <property type="entry name" value="LRR_dom_sf"/>
</dbReference>
<dbReference type="FunFam" id="3.80.10.10:FF:002251">
    <property type="entry name" value="Predicted protein"/>
    <property type="match status" value="1"/>
</dbReference>
<dbReference type="Gramene" id="Pp3c12_1700V3.1">
    <property type="protein sequence ID" value="Pp3c12_1700V3.1"/>
    <property type="gene ID" value="Pp3c12_1700"/>
</dbReference>
<dbReference type="EnsemblPlants" id="Pp3c12_1700V3.1">
    <property type="protein sequence ID" value="Pp3c12_1700V3.1"/>
    <property type="gene ID" value="Pp3c12_1700"/>
</dbReference>
<feature type="domain" description="F-box/LRR-repeat protein 15-like leucin rich repeat" evidence="1">
    <location>
        <begin position="152"/>
        <end position="295"/>
    </location>
</feature>
<accession>A0A2K1JP68</accession>
<dbReference type="Pfam" id="PF25372">
    <property type="entry name" value="DUF7885"/>
    <property type="match status" value="1"/>
</dbReference>
<dbReference type="Proteomes" id="UP000006727">
    <property type="component" value="Chromosome 12"/>
</dbReference>
<dbReference type="Gramene" id="Pp3c12_1700V3.2">
    <property type="protein sequence ID" value="Pp3c12_1700V3.2"/>
    <property type="gene ID" value="Pp3c12_1700"/>
</dbReference>
<sequence length="438" mass="47416">MASREGQVSWKKMMQTRAIEVDFEDADTEIQVVDTVQSKWHDIPMELLVRILALVDDRTVVLATGVCAGWRDSICTGVIGISFNWCKRNVSQLVPSVAHKFSRVESCSIRRCTFLNDDAIKAVGSHWHDLRSLDLTNSARLTNISLVALADGCPLLQKLDLSGCTGISEAGLVELAQHCKDLRHLNICGCHNAGSDAALEALAQNCSALRYLNVGWCAQITDVGVTALALGCSDLRFLDFCGCLQITDQSVIVLADHCLRLRVLGFHCCRNITDLAMYALVNASKRRDTSRSNKRSSSTSFTTRVREGAECYSSSSSSSRSSLPWSSPGSCCNDTNAASFSKISDGGFDTSYLPDPAGHGLVNLNISGCTALSSQAVQAVCDAFPQLHTCPERNSLLIGGCLNLTSVGCICVIEARRERLNRISRAAGDPSYPPPWSL</sequence>
<dbReference type="PANTHER" id="PTHR13318:SF258">
    <property type="entry name" value="F-BOX PROTEIN SKP2A"/>
    <property type="match status" value="1"/>
</dbReference>
<dbReference type="PANTHER" id="PTHR13318">
    <property type="entry name" value="PARTNER OF PAIRED, ISOFORM B-RELATED"/>
    <property type="match status" value="1"/>
</dbReference>
<dbReference type="SUPFAM" id="SSF52047">
    <property type="entry name" value="RNI-like"/>
    <property type="match status" value="1"/>
</dbReference>
<evidence type="ECO:0000313" key="3">
    <source>
        <dbReference type="EnsemblPlants" id="Pp3c12_1700V3.1"/>
    </source>
</evidence>
<dbReference type="OMA" id="KHEMWAS"/>
<dbReference type="InterPro" id="IPR006553">
    <property type="entry name" value="Leu-rich_rpt_Cys-con_subtyp"/>
</dbReference>
<dbReference type="EMBL" id="ABEU02000012">
    <property type="protein sequence ID" value="PNR43311.1"/>
    <property type="molecule type" value="Genomic_DNA"/>
</dbReference>
<evidence type="ECO:0000259" key="1">
    <source>
        <dbReference type="Pfam" id="PF25372"/>
    </source>
</evidence>
<dbReference type="RefSeq" id="XP_024391297.1">
    <property type="nucleotide sequence ID" value="XM_024535529.2"/>
</dbReference>
<reference evidence="2 4" key="2">
    <citation type="journal article" date="2018" name="Plant J.">
        <title>The Physcomitrella patens chromosome-scale assembly reveals moss genome structure and evolution.</title>
        <authorList>
            <person name="Lang D."/>
            <person name="Ullrich K.K."/>
            <person name="Murat F."/>
            <person name="Fuchs J."/>
            <person name="Jenkins J."/>
            <person name="Haas F.B."/>
            <person name="Piednoel M."/>
            <person name="Gundlach H."/>
            <person name="Van Bel M."/>
            <person name="Meyberg R."/>
            <person name="Vives C."/>
            <person name="Morata J."/>
            <person name="Symeonidi A."/>
            <person name="Hiss M."/>
            <person name="Muchero W."/>
            <person name="Kamisugi Y."/>
            <person name="Saleh O."/>
            <person name="Blanc G."/>
            <person name="Decker E.L."/>
            <person name="van Gessel N."/>
            <person name="Grimwood J."/>
            <person name="Hayes R.D."/>
            <person name="Graham S.W."/>
            <person name="Gunter L.E."/>
            <person name="McDaniel S.F."/>
            <person name="Hoernstein S.N.W."/>
            <person name="Larsson A."/>
            <person name="Li F.W."/>
            <person name="Perroud P.F."/>
            <person name="Phillips J."/>
            <person name="Ranjan P."/>
            <person name="Rokshar D.S."/>
            <person name="Rothfels C.J."/>
            <person name="Schneider L."/>
            <person name="Shu S."/>
            <person name="Stevenson D.W."/>
            <person name="Thummler F."/>
            <person name="Tillich M."/>
            <person name="Villarreal Aguilar J.C."/>
            <person name="Widiez T."/>
            <person name="Wong G.K."/>
            <person name="Wymore A."/>
            <person name="Zhang Y."/>
            <person name="Zimmer A.D."/>
            <person name="Quatrano R.S."/>
            <person name="Mayer K.F.X."/>
            <person name="Goodstein D."/>
            <person name="Casacuberta J.M."/>
            <person name="Vandepoele K."/>
            <person name="Reski R."/>
            <person name="Cuming A.C."/>
            <person name="Tuskan G.A."/>
            <person name="Maumus F."/>
            <person name="Salse J."/>
            <person name="Schmutz J."/>
            <person name="Rensing S.A."/>
        </authorList>
    </citation>
    <scope>NUCLEOTIDE SEQUENCE [LARGE SCALE GENOMIC DNA]</scope>
    <source>
        <strain evidence="3 4">cv. Gransden 2004</strain>
    </source>
</reference>
<keyword evidence="4" id="KW-1185">Reference proteome</keyword>
<dbReference type="STRING" id="3218.A0A2K1JP68"/>
<dbReference type="SMART" id="SM00367">
    <property type="entry name" value="LRR_CC"/>
    <property type="match status" value="7"/>
</dbReference>
<name>A0A2K1JP68_PHYPA</name>
<dbReference type="OrthoDB" id="423607at2759"/>
<dbReference type="GO" id="GO:0019005">
    <property type="term" value="C:SCF ubiquitin ligase complex"/>
    <property type="evidence" value="ECO:0000318"/>
    <property type="project" value="GO_Central"/>
</dbReference>
<dbReference type="InterPro" id="IPR036047">
    <property type="entry name" value="F-box-like_dom_sf"/>
</dbReference>
<reference evidence="2 4" key="1">
    <citation type="journal article" date="2008" name="Science">
        <title>The Physcomitrella genome reveals evolutionary insights into the conquest of land by plants.</title>
        <authorList>
            <person name="Rensing S."/>
            <person name="Lang D."/>
            <person name="Zimmer A."/>
            <person name="Terry A."/>
            <person name="Salamov A."/>
            <person name="Shapiro H."/>
            <person name="Nishiyama T."/>
            <person name="Perroud P.-F."/>
            <person name="Lindquist E."/>
            <person name="Kamisugi Y."/>
            <person name="Tanahashi T."/>
            <person name="Sakakibara K."/>
            <person name="Fujita T."/>
            <person name="Oishi K."/>
            <person name="Shin-I T."/>
            <person name="Kuroki Y."/>
            <person name="Toyoda A."/>
            <person name="Suzuki Y."/>
            <person name="Hashimoto A."/>
            <person name="Yamaguchi K."/>
            <person name="Sugano A."/>
            <person name="Kohara Y."/>
            <person name="Fujiyama A."/>
            <person name="Anterola A."/>
            <person name="Aoki S."/>
            <person name="Ashton N."/>
            <person name="Barbazuk W.B."/>
            <person name="Barker E."/>
            <person name="Bennetzen J."/>
            <person name="Bezanilla M."/>
            <person name="Blankenship R."/>
            <person name="Cho S.H."/>
            <person name="Dutcher S."/>
            <person name="Estelle M."/>
            <person name="Fawcett J.A."/>
            <person name="Gundlach H."/>
            <person name="Hanada K."/>
            <person name="Heyl A."/>
            <person name="Hicks K.A."/>
            <person name="Hugh J."/>
            <person name="Lohr M."/>
            <person name="Mayer K."/>
            <person name="Melkozernov A."/>
            <person name="Murata T."/>
            <person name="Nelson D."/>
            <person name="Pils B."/>
            <person name="Prigge M."/>
            <person name="Reiss B."/>
            <person name="Renner T."/>
            <person name="Rombauts S."/>
            <person name="Rushton P."/>
            <person name="Sanderfoot A."/>
            <person name="Schween G."/>
            <person name="Shiu S.-H."/>
            <person name="Stueber K."/>
            <person name="Theodoulou F.L."/>
            <person name="Tu H."/>
            <person name="Van de Peer Y."/>
            <person name="Verrier P.J."/>
            <person name="Waters E."/>
            <person name="Wood A."/>
            <person name="Yang L."/>
            <person name="Cove D."/>
            <person name="Cuming A."/>
            <person name="Hasebe M."/>
            <person name="Lucas S."/>
            <person name="Mishler D.B."/>
            <person name="Reski R."/>
            <person name="Grigoriev I."/>
            <person name="Quatrano R.S."/>
            <person name="Boore J.L."/>
        </authorList>
    </citation>
    <scope>NUCLEOTIDE SEQUENCE [LARGE SCALE GENOMIC DNA]</scope>
    <source>
        <strain evidence="3 4">cv. Gransden 2004</strain>
    </source>
</reference>
<dbReference type="SUPFAM" id="SSF81383">
    <property type="entry name" value="F-box domain"/>
    <property type="match status" value="1"/>
</dbReference>
<dbReference type="CDD" id="cd22161">
    <property type="entry name" value="F-box_AtSKP2-like"/>
    <property type="match status" value="1"/>
</dbReference>
<proteinExistence type="predicted"/>
<dbReference type="RefSeq" id="XP_024391298.1">
    <property type="nucleotide sequence ID" value="XM_024535530.2"/>
</dbReference>
<evidence type="ECO:0000313" key="4">
    <source>
        <dbReference type="Proteomes" id="UP000006727"/>
    </source>
</evidence>
<reference evidence="3" key="3">
    <citation type="submission" date="2020-12" db="UniProtKB">
        <authorList>
            <consortium name="EnsemblPlants"/>
        </authorList>
    </citation>
    <scope>IDENTIFICATION</scope>
</reference>
<dbReference type="GO" id="GO:0031146">
    <property type="term" value="P:SCF-dependent proteasomal ubiquitin-dependent protein catabolic process"/>
    <property type="evidence" value="ECO:0000318"/>
    <property type="project" value="GO_Central"/>
</dbReference>
<dbReference type="AlphaFoldDB" id="A0A2K1JP68"/>
<protein>
    <recommendedName>
        <fullName evidence="1">F-box/LRR-repeat protein 15-like leucin rich repeat domain-containing protein</fullName>
    </recommendedName>
</protein>
<dbReference type="PaxDb" id="3218-PP1S128_42V6.1"/>
<dbReference type="Gene3D" id="3.80.10.10">
    <property type="entry name" value="Ribonuclease Inhibitor"/>
    <property type="match status" value="2"/>
</dbReference>
<organism evidence="2">
    <name type="scientific">Physcomitrium patens</name>
    <name type="common">Spreading-leaved earth moss</name>
    <name type="synonym">Physcomitrella patens</name>
    <dbReference type="NCBI Taxonomy" id="3218"/>
    <lineage>
        <taxon>Eukaryota</taxon>
        <taxon>Viridiplantae</taxon>
        <taxon>Streptophyta</taxon>
        <taxon>Embryophyta</taxon>
        <taxon>Bryophyta</taxon>
        <taxon>Bryophytina</taxon>
        <taxon>Bryopsida</taxon>
        <taxon>Funariidae</taxon>
        <taxon>Funariales</taxon>
        <taxon>Funariaceae</taxon>
        <taxon>Physcomitrium</taxon>
    </lineage>
</organism>
<gene>
    <name evidence="3" type="primary">LOC112289862</name>
    <name evidence="2" type="ORF">PHYPA_015691</name>
</gene>
<evidence type="ECO:0000313" key="2">
    <source>
        <dbReference type="EMBL" id="PNR43311.1"/>
    </source>
</evidence>
<dbReference type="InterPro" id="IPR057207">
    <property type="entry name" value="FBXL15_LRR"/>
</dbReference>